<evidence type="ECO:0000256" key="3">
    <source>
        <dbReference type="HAMAP-Rule" id="MF_01357"/>
    </source>
</evidence>
<keyword evidence="3" id="KW-1003">Cell membrane</keyword>
<organism evidence="5 6">
    <name type="scientific">Candidatus Scalindua arabica</name>
    <dbReference type="NCBI Taxonomy" id="1127984"/>
    <lineage>
        <taxon>Bacteria</taxon>
        <taxon>Pseudomonadati</taxon>
        <taxon>Planctomycetota</taxon>
        <taxon>Candidatus Brocadiia</taxon>
        <taxon>Candidatus Brocadiales</taxon>
        <taxon>Candidatus Scalinduaceae</taxon>
        <taxon>Candidatus Scalindua</taxon>
    </lineage>
</organism>
<evidence type="ECO:0000256" key="1">
    <source>
        <dbReference type="ARBA" id="ARBA00007569"/>
    </source>
</evidence>
<dbReference type="Gene3D" id="3.30.460.80">
    <property type="entry name" value="NADH:ubiquinone oxidoreductase, 30kDa subunit"/>
    <property type="match status" value="1"/>
</dbReference>
<evidence type="ECO:0000313" key="5">
    <source>
        <dbReference type="EMBL" id="MBS1257682.1"/>
    </source>
</evidence>
<protein>
    <recommendedName>
        <fullName evidence="3">NADH-quinone oxidoreductase subunit C</fullName>
        <ecNumber evidence="3">7.1.1.-</ecNumber>
    </recommendedName>
    <alternativeName>
        <fullName evidence="3">NADH dehydrogenase I subunit C</fullName>
    </alternativeName>
    <alternativeName>
        <fullName evidence="3">NDH-1 subunit C</fullName>
    </alternativeName>
</protein>
<comment type="caution">
    <text evidence="5">The sequence shown here is derived from an EMBL/GenBank/DDBJ whole genome shotgun (WGS) entry which is preliminary data.</text>
</comment>
<keyword evidence="3" id="KW-0520">NAD</keyword>
<sequence>MADVSTIGKKLKQKFPQAVTKVKTFRGELTISIDKDYIGRVARFLHSDKATDFDYLSDLCGVDKSRLDSSDTFEVVYHLYSLKQNHRVRLKVEIPASNPSIDTVTNVWKTADWHEREAYDMYGIIFEGHPNLERILTPEGFEGYPLRKDYPLKGRQPNSLREVYRKGEE</sequence>
<evidence type="ECO:0000256" key="2">
    <source>
        <dbReference type="ARBA" id="ARBA00022448"/>
    </source>
</evidence>
<dbReference type="InterPro" id="IPR010218">
    <property type="entry name" value="NADH_DH_suC"/>
</dbReference>
<comment type="similarity">
    <text evidence="1 3">Belongs to the complex I 30 kDa subunit family.</text>
</comment>
<comment type="subcellular location">
    <subcellularLocation>
        <location evidence="3">Cell membrane</location>
        <topology evidence="3">Peripheral membrane protein</topology>
        <orientation evidence="3">Cytoplasmic side</orientation>
    </subcellularLocation>
</comment>
<dbReference type="SUPFAM" id="SSF143243">
    <property type="entry name" value="Nqo5-like"/>
    <property type="match status" value="1"/>
</dbReference>
<dbReference type="GO" id="GO:0005886">
    <property type="term" value="C:plasma membrane"/>
    <property type="evidence" value="ECO:0007669"/>
    <property type="project" value="UniProtKB-SubCell"/>
</dbReference>
<dbReference type="EC" id="7.1.1.-" evidence="3"/>
<comment type="function">
    <text evidence="3">NDH-1 shuttles electrons from NADH, via FMN and iron-sulfur (Fe-S) centers, to quinones in the respiratory chain. The immediate electron acceptor for the enzyme in this species is believed to be ubiquinone. Couples the redox reaction to proton translocation (for every two electrons transferred, four hydrogen ions are translocated across the cytoplasmic membrane), and thus conserves the redox energy in a proton gradient.</text>
</comment>
<keyword evidence="2 3" id="KW-0813">Transport</keyword>
<name>A0A941W0Y8_9BACT</name>
<dbReference type="Pfam" id="PF00329">
    <property type="entry name" value="Complex1_30kDa"/>
    <property type="match status" value="1"/>
</dbReference>
<dbReference type="EMBL" id="JAANXD010000032">
    <property type="protein sequence ID" value="MBS1257682.1"/>
    <property type="molecule type" value="Genomic_DNA"/>
</dbReference>
<keyword evidence="3" id="KW-0874">Quinone</keyword>
<dbReference type="GO" id="GO:0048038">
    <property type="term" value="F:quinone binding"/>
    <property type="evidence" value="ECO:0007669"/>
    <property type="project" value="UniProtKB-KW"/>
</dbReference>
<comment type="catalytic activity">
    <reaction evidence="3">
        <text>a quinone + NADH + 5 H(+)(in) = a quinol + NAD(+) + 4 H(+)(out)</text>
        <dbReference type="Rhea" id="RHEA:57888"/>
        <dbReference type="ChEBI" id="CHEBI:15378"/>
        <dbReference type="ChEBI" id="CHEBI:24646"/>
        <dbReference type="ChEBI" id="CHEBI:57540"/>
        <dbReference type="ChEBI" id="CHEBI:57945"/>
        <dbReference type="ChEBI" id="CHEBI:132124"/>
    </reaction>
</comment>
<evidence type="ECO:0000259" key="4">
    <source>
        <dbReference type="Pfam" id="PF00329"/>
    </source>
</evidence>
<dbReference type="AlphaFoldDB" id="A0A941W0Y8"/>
<dbReference type="NCBIfam" id="TIGR01961">
    <property type="entry name" value="NuoC_fam"/>
    <property type="match status" value="1"/>
</dbReference>
<gene>
    <name evidence="3" type="primary">nuoC</name>
    <name evidence="5" type="ORF">MAG551_00727</name>
</gene>
<accession>A0A941W0Y8</accession>
<dbReference type="GO" id="GO:0008137">
    <property type="term" value="F:NADH dehydrogenase (ubiquinone) activity"/>
    <property type="evidence" value="ECO:0007669"/>
    <property type="project" value="InterPro"/>
</dbReference>
<keyword evidence="3" id="KW-1278">Translocase</keyword>
<evidence type="ECO:0000313" key="6">
    <source>
        <dbReference type="Proteomes" id="UP000722750"/>
    </source>
</evidence>
<dbReference type="InterPro" id="IPR001268">
    <property type="entry name" value="NADH_UbQ_OxRdtase_30kDa_su"/>
</dbReference>
<keyword evidence="3" id="KW-0830">Ubiquinone</keyword>
<proteinExistence type="inferred from homology"/>
<comment type="subunit">
    <text evidence="3">NDH-1 is composed of 14 different subunits. Subunits NuoB, C, D, E, F, and G constitute the peripheral sector of the complex.</text>
</comment>
<dbReference type="InterPro" id="IPR037232">
    <property type="entry name" value="NADH_quin_OxRdtase_su_C/D-like"/>
</dbReference>
<dbReference type="PANTHER" id="PTHR10884:SF14">
    <property type="entry name" value="NADH DEHYDROGENASE [UBIQUINONE] IRON-SULFUR PROTEIN 3, MITOCHONDRIAL"/>
    <property type="match status" value="1"/>
</dbReference>
<dbReference type="HAMAP" id="MF_01357">
    <property type="entry name" value="NDH1_NuoC"/>
    <property type="match status" value="1"/>
</dbReference>
<feature type="domain" description="NADH:ubiquinone oxidoreductase 30kDa subunit" evidence="4">
    <location>
        <begin position="32"/>
        <end position="155"/>
    </location>
</feature>
<dbReference type="PANTHER" id="PTHR10884">
    <property type="entry name" value="NADH DEHYDROGENASE UBIQUINONE IRON-SULFUR PROTEIN 3"/>
    <property type="match status" value="1"/>
</dbReference>
<dbReference type="Proteomes" id="UP000722750">
    <property type="component" value="Unassembled WGS sequence"/>
</dbReference>
<keyword evidence="3" id="KW-0472">Membrane</keyword>
<reference evidence="5" key="1">
    <citation type="journal article" date="2021" name="ISME J.">
        <title>Fine-scale metabolic discontinuity in a stratified prokaryote microbiome of a Red Sea deep halocline.</title>
        <authorList>
            <person name="Michoud G."/>
            <person name="Ngugi D.K."/>
            <person name="Barozzi A."/>
            <person name="Merlino G."/>
            <person name="Calleja M.L."/>
            <person name="Delgado-Huertas A."/>
            <person name="Moran X.A.G."/>
            <person name="Daffonchio D."/>
        </authorList>
    </citation>
    <scope>NUCLEOTIDE SEQUENCE</scope>
    <source>
        <strain evidence="5">SuakinDeep_MAG55_1</strain>
    </source>
</reference>
<dbReference type="GO" id="GO:0050136">
    <property type="term" value="F:NADH dehydrogenase (quinone) (non-electrogenic) activity"/>
    <property type="evidence" value="ECO:0007669"/>
    <property type="project" value="UniProtKB-UniRule"/>
</dbReference>